<gene>
    <name evidence="2" type="ORF">CXQ85_001189</name>
</gene>
<evidence type="ECO:0000256" key="1">
    <source>
        <dbReference type="SAM" id="MobiDB-lite"/>
    </source>
</evidence>
<evidence type="ECO:0000313" key="2">
    <source>
        <dbReference type="EMBL" id="PVH18898.1"/>
    </source>
</evidence>
<sequence length="579" mass="63808">MDSRLSWLDSTLQGTRESSNENLAPPPVSFGFTSNTDLQKPTPDNRAYIFANASADNLGRNDHSQSEDSISLSLTAQELTLEESKTYMRWYSDILARTNSRTISMNDVYQFLSNFKLSPESQEKINRIFSKILHSINIGEFFALLRVVSHTLAGEEPSRKLIKIQTNVPTPPSILSKKRQNDDQEEEHKIAEPVPESPSKPLDLDSFTQFMLTGERPDDRIPKKRSKKLKSVKFSDQIVTDVHDPASDRSQNAQPPGSGGDLDYSLPMDQLMNRLNASKAGPSGNQSSLQVPRSAPGPIHSPDPEEKQILRDMEPQMNHFQNLNSVDTMSVDGVPANIHLGRQGYTPSPRDGSSSPQPQLLKPNMTGPAQMAQMIKPPQEEPQPSPLRSNVTGPSDMARFLPPEENGGQAPRISLQSFTSQMTGDTLDNTARNARISDDKSPPPPPPVPSRRSRSVSSPNYIQNDQLHVNQHESTNGNSQEPFQRYRSASLSPALNGPPVPPRSPLGNSRPGPPPPPPSRRRGNSNAAPQSDEKPPLPPKVPEQMYQNPDGSSSTANILDDLKALQEEVDKIRDMTGGF</sequence>
<protein>
    <recommendedName>
        <fullName evidence="4">Protein SCD5</fullName>
    </recommendedName>
</protein>
<dbReference type="Proteomes" id="UP000244309">
    <property type="component" value="Unassembled WGS sequence"/>
</dbReference>
<dbReference type="EMBL" id="PKFO01000001">
    <property type="protein sequence ID" value="PVH18898.1"/>
    <property type="molecule type" value="Genomic_DNA"/>
</dbReference>
<dbReference type="STRING" id="45357.A0A2V1AM36"/>
<dbReference type="GeneID" id="37006520"/>
<organism evidence="2 3">
    <name type="scientific">Candidozyma haemuli</name>
    <dbReference type="NCBI Taxonomy" id="45357"/>
    <lineage>
        <taxon>Eukaryota</taxon>
        <taxon>Fungi</taxon>
        <taxon>Dikarya</taxon>
        <taxon>Ascomycota</taxon>
        <taxon>Saccharomycotina</taxon>
        <taxon>Pichiomycetes</taxon>
        <taxon>Metschnikowiaceae</taxon>
        <taxon>Candidozyma</taxon>
    </lineage>
</organism>
<dbReference type="VEuPathDB" id="FungiDB:CXQ85_001189"/>
<evidence type="ECO:0008006" key="4">
    <source>
        <dbReference type="Google" id="ProtNLM"/>
    </source>
</evidence>
<feature type="compositionally biased region" description="Polar residues" evidence="1">
    <location>
        <begin position="8"/>
        <end position="22"/>
    </location>
</feature>
<feature type="compositionally biased region" description="Basic and acidic residues" evidence="1">
    <location>
        <begin position="302"/>
        <end position="311"/>
    </location>
</feature>
<dbReference type="RefSeq" id="XP_025339838.1">
    <property type="nucleotide sequence ID" value="XM_025484907.1"/>
</dbReference>
<name>A0A2V1AM36_9ASCO</name>
<feature type="compositionally biased region" description="Basic and acidic residues" evidence="1">
    <location>
        <begin position="179"/>
        <end position="191"/>
    </location>
</feature>
<feature type="compositionally biased region" description="Polar residues" evidence="1">
    <location>
        <begin position="414"/>
        <end position="432"/>
    </location>
</feature>
<feature type="region of interest" description="Disordered" evidence="1">
    <location>
        <begin position="337"/>
        <end position="556"/>
    </location>
</feature>
<evidence type="ECO:0000313" key="3">
    <source>
        <dbReference type="Proteomes" id="UP000244309"/>
    </source>
</evidence>
<dbReference type="OrthoDB" id="2553626at2759"/>
<feature type="region of interest" description="Disordered" evidence="1">
    <location>
        <begin position="1"/>
        <end position="40"/>
    </location>
</feature>
<keyword evidence="3" id="KW-1185">Reference proteome</keyword>
<comment type="caution">
    <text evidence="2">The sequence shown here is derived from an EMBL/GenBank/DDBJ whole genome shotgun (WGS) entry which is preliminary data.</text>
</comment>
<feature type="compositionally biased region" description="Polar residues" evidence="1">
    <location>
        <begin position="460"/>
        <end position="493"/>
    </location>
</feature>
<feature type="compositionally biased region" description="Basic residues" evidence="1">
    <location>
        <begin position="222"/>
        <end position="231"/>
    </location>
</feature>
<proteinExistence type="predicted"/>
<dbReference type="AlphaFoldDB" id="A0A2V1AM36"/>
<accession>A0A2V1AM36</accession>
<reference evidence="2 3" key="1">
    <citation type="submission" date="2017-12" db="EMBL/GenBank/DDBJ databases">
        <title>Genome Sequence of a Multidrug-Resistant Candida haemulonii Isolate from a Patient with Chronic Leg Ulcers in Israel.</title>
        <authorList>
            <person name="Chow N.A."/>
            <person name="Gade L."/>
            <person name="Batra D."/>
            <person name="Rowe L.A."/>
            <person name="Ben-Ami R."/>
            <person name="Loparev V.N."/>
            <person name="Litvintseva A.P."/>
        </authorList>
    </citation>
    <scope>NUCLEOTIDE SEQUENCE [LARGE SCALE GENOMIC DNA]</scope>
    <source>
        <strain evidence="2 3">B11899</strain>
    </source>
</reference>
<feature type="compositionally biased region" description="Polar residues" evidence="1">
    <location>
        <begin position="545"/>
        <end position="556"/>
    </location>
</feature>
<feature type="region of interest" description="Disordered" evidence="1">
    <location>
        <begin position="166"/>
        <end position="311"/>
    </location>
</feature>